<evidence type="ECO:0000259" key="1">
    <source>
        <dbReference type="Pfam" id="PF18557"/>
    </source>
</evidence>
<evidence type="ECO:0000313" key="3">
    <source>
        <dbReference type="Proteomes" id="UP001596104"/>
    </source>
</evidence>
<proteinExistence type="predicted"/>
<name>A0ABW0HGS5_9HYPH</name>
<evidence type="ECO:0000313" key="2">
    <source>
        <dbReference type="EMBL" id="MFC5396471.1"/>
    </source>
</evidence>
<organism evidence="2 3">
    <name type="scientific">Bosea vestrisii</name>
    <dbReference type="NCBI Taxonomy" id="151416"/>
    <lineage>
        <taxon>Bacteria</taxon>
        <taxon>Pseudomonadati</taxon>
        <taxon>Pseudomonadota</taxon>
        <taxon>Alphaproteobacteria</taxon>
        <taxon>Hyphomicrobiales</taxon>
        <taxon>Boseaceae</taxon>
        <taxon>Bosea</taxon>
    </lineage>
</organism>
<dbReference type="Pfam" id="PF18557">
    <property type="entry name" value="NepR"/>
    <property type="match status" value="1"/>
</dbReference>
<dbReference type="Proteomes" id="UP001596104">
    <property type="component" value="Unassembled WGS sequence"/>
</dbReference>
<dbReference type="RefSeq" id="WP_291676648.1">
    <property type="nucleotide sequence ID" value="NZ_JBHSLV010000072.1"/>
</dbReference>
<sequence length="93" mass="10195">MAWLGVIGGTVGMPMERGIMNLMNADPPEAAKAEPDDEMMLDPRVQESIGRSLKAHYDDLINAPVPDRFLVLLAQLEDTERRLKSGGGSDERS</sequence>
<protein>
    <submittedName>
        <fullName evidence="2">NepR family anti-sigma factor</fullName>
    </submittedName>
</protein>
<dbReference type="InterPro" id="IPR041649">
    <property type="entry name" value="NepR"/>
</dbReference>
<accession>A0ABW0HGS5</accession>
<feature type="domain" description="Anti-sigma factor NepR" evidence="1">
    <location>
        <begin position="46"/>
        <end position="80"/>
    </location>
</feature>
<keyword evidence="3" id="KW-1185">Reference proteome</keyword>
<gene>
    <name evidence="2" type="ORF">ACFPPC_27890</name>
</gene>
<dbReference type="EMBL" id="JBHSLV010000072">
    <property type="protein sequence ID" value="MFC5396471.1"/>
    <property type="molecule type" value="Genomic_DNA"/>
</dbReference>
<reference evidence="3" key="1">
    <citation type="journal article" date="2019" name="Int. J. Syst. Evol. Microbiol.">
        <title>The Global Catalogue of Microorganisms (GCM) 10K type strain sequencing project: providing services to taxonomists for standard genome sequencing and annotation.</title>
        <authorList>
            <consortium name="The Broad Institute Genomics Platform"/>
            <consortium name="The Broad Institute Genome Sequencing Center for Infectious Disease"/>
            <person name="Wu L."/>
            <person name="Ma J."/>
        </authorList>
    </citation>
    <scope>NUCLEOTIDE SEQUENCE [LARGE SCALE GENOMIC DNA]</scope>
    <source>
        <strain evidence="3">CGMCC 1.16326</strain>
    </source>
</reference>
<comment type="caution">
    <text evidence="2">The sequence shown here is derived from an EMBL/GenBank/DDBJ whole genome shotgun (WGS) entry which is preliminary data.</text>
</comment>